<evidence type="ECO:0000313" key="2">
    <source>
        <dbReference type="EMBL" id="MRV73674.1"/>
    </source>
</evidence>
<keyword evidence="1" id="KW-0812">Transmembrane</keyword>
<accession>A0A7X2IPK0</accession>
<keyword evidence="3" id="KW-1185">Reference proteome</keyword>
<dbReference type="Pfam" id="PF19447">
    <property type="entry name" value="DUF5985"/>
    <property type="match status" value="1"/>
</dbReference>
<dbReference type="EMBL" id="WKJJ01000011">
    <property type="protein sequence ID" value="MRV73674.1"/>
    <property type="molecule type" value="Genomic_DNA"/>
</dbReference>
<proteinExistence type="predicted"/>
<organism evidence="2 3">
    <name type="scientific">Pseudoduganella rivuli</name>
    <dbReference type="NCBI Taxonomy" id="2666085"/>
    <lineage>
        <taxon>Bacteria</taxon>
        <taxon>Pseudomonadati</taxon>
        <taxon>Pseudomonadota</taxon>
        <taxon>Betaproteobacteria</taxon>
        <taxon>Burkholderiales</taxon>
        <taxon>Oxalobacteraceae</taxon>
        <taxon>Telluria group</taxon>
        <taxon>Pseudoduganella</taxon>
    </lineage>
</organism>
<gene>
    <name evidence="2" type="ORF">GJ700_18335</name>
</gene>
<comment type="caution">
    <text evidence="2">The sequence shown here is derived from an EMBL/GenBank/DDBJ whole genome shotgun (WGS) entry which is preliminary data.</text>
</comment>
<dbReference type="Proteomes" id="UP000446768">
    <property type="component" value="Unassembled WGS sequence"/>
</dbReference>
<sequence length="87" mass="9886">MASIIYLLCAATAFACAWLLLRSYRRTRHRLLLWSGLCFSGLVVNNILLILDRIVIPDPEVDLTTWRLASALVALLPLLYGLIWEDD</sequence>
<evidence type="ECO:0000313" key="3">
    <source>
        <dbReference type="Proteomes" id="UP000446768"/>
    </source>
</evidence>
<feature type="transmembrane region" description="Helical" evidence="1">
    <location>
        <begin position="31"/>
        <end position="51"/>
    </location>
</feature>
<protein>
    <submittedName>
        <fullName evidence="2">Uncharacterized protein</fullName>
    </submittedName>
</protein>
<dbReference type="InterPro" id="IPR046027">
    <property type="entry name" value="DUF5985"/>
</dbReference>
<keyword evidence="1" id="KW-1133">Transmembrane helix</keyword>
<name>A0A7X2IPK0_9BURK</name>
<dbReference type="RefSeq" id="WP_154376479.1">
    <property type="nucleotide sequence ID" value="NZ_WKJJ01000011.1"/>
</dbReference>
<keyword evidence="1" id="KW-0472">Membrane</keyword>
<evidence type="ECO:0000256" key="1">
    <source>
        <dbReference type="SAM" id="Phobius"/>
    </source>
</evidence>
<feature type="transmembrane region" description="Helical" evidence="1">
    <location>
        <begin position="63"/>
        <end position="83"/>
    </location>
</feature>
<reference evidence="2 3" key="1">
    <citation type="submission" date="2019-11" db="EMBL/GenBank/DDBJ databases">
        <title>Novel species isolated from a subtropical stream in China.</title>
        <authorList>
            <person name="Lu H."/>
        </authorList>
    </citation>
    <scope>NUCLEOTIDE SEQUENCE [LARGE SCALE GENOMIC DNA]</scope>
    <source>
        <strain evidence="2 3">FT92W</strain>
    </source>
</reference>
<dbReference type="AlphaFoldDB" id="A0A7X2IPK0"/>